<dbReference type="PANTHER" id="PTHR34821">
    <property type="entry name" value="INNER MEMBRANE PROTEIN YDCZ"/>
    <property type="match status" value="1"/>
</dbReference>
<keyword evidence="3" id="KW-1185">Reference proteome</keyword>
<feature type="transmembrane region" description="Helical" evidence="1">
    <location>
        <begin position="100"/>
        <end position="120"/>
    </location>
</feature>
<dbReference type="Pfam" id="PF04657">
    <property type="entry name" value="DMT_YdcZ"/>
    <property type="match status" value="1"/>
</dbReference>
<evidence type="ECO:0000256" key="1">
    <source>
        <dbReference type="SAM" id="Phobius"/>
    </source>
</evidence>
<dbReference type="InterPro" id="IPR006750">
    <property type="entry name" value="YdcZ"/>
</dbReference>
<evidence type="ECO:0000313" key="3">
    <source>
        <dbReference type="Proteomes" id="UP001240171"/>
    </source>
</evidence>
<feature type="transmembrane region" description="Helical" evidence="1">
    <location>
        <begin position="127"/>
        <end position="146"/>
    </location>
</feature>
<organism evidence="2 3">
    <name type="scientific">Paenibacillus lacisoli</name>
    <dbReference type="NCBI Taxonomy" id="3064525"/>
    <lineage>
        <taxon>Bacteria</taxon>
        <taxon>Bacillati</taxon>
        <taxon>Bacillota</taxon>
        <taxon>Bacilli</taxon>
        <taxon>Bacillales</taxon>
        <taxon>Paenibacillaceae</taxon>
        <taxon>Paenibacillus</taxon>
    </lineage>
</organism>
<keyword evidence="1" id="KW-0812">Transmembrane</keyword>
<accession>A0ABT9CHZ4</accession>
<sequence>MMGIGLLIVVITLVGGAVLSAQSSINGTISRSIGLLETVFFTFASGALVLAVLINFFGSGHLLDLLHAPKLQLSAVFLGFGYLFLSTFSVNMIGVTPANLTAIVGQIVAGFVIDAIGLFGTEVIHFSWQRGVSLVLMLAALLLIFSEKQDNPAAQL</sequence>
<proteinExistence type="predicted"/>
<dbReference type="Proteomes" id="UP001240171">
    <property type="component" value="Unassembled WGS sequence"/>
</dbReference>
<feature type="transmembrane region" description="Helical" evidence="1">
    <location>
        <begin position="39"/>
        <end position="63"/>
    </location>
</feature>
<comment type="caution">
    <text evidence="2">The sequence shown here is derived from an EMBL/GenBank/DDBJ whole genome shotgun (WGS) entry which is preliminary data.</text>
</comment>
<gene>
    <name evidence="2" type="ORF">Q5741_21295</name>
</gene>
<reference evidence="2 3" key="1">
    <citation type="submission" date="2023-07" db="EMBL/GenBank/DDBJ databases">
        <title>Paenibacillus sp. JX-17 nov. isolated from soil.</title>
        <authorList>
            <person name="Wan Y."/>
            <person name="Liu B."/>
        </authorList>
    </citation>
    <scope>NUCLEOTIDE SEQUENCE [LARGE SCALE GENOMIC DNA]</scope>
    <source>
        <strain evidence="2 3">JX-17</strain>
    </source>
</reference>
<protein>
    <submittedName>
        <fullName evidence="2">DMT family transporter</fullName>
    </submittedName>
</protein>
<keyword evidence="1" id="KW-0472">Membrane</keyword>
<keyword evidence="1" id="KW-1133">Transmembrane helix</keyword>
<feature type="transmembrane region" description="Helical" evidence="1">
    <location>
        <begin position="75"/>
        <end position="94"/>
    </location>
</feature>
<dbReference type="EMBL" id="JAUQTB010000034">
    <property type="protein sequence ID" value="MDO7908914.1"/>
    <property type="molecule type" value="Genomic_DNA"/>
</dbReference>
<name>A0ABT9CHZ4_9BACL</name>
<evidence type="ECO:0000313" key="2">
    <source>
        <dbReference type="EMBL" id="MDO7908914.1"/>
    </source>
</evidence>
<dbReference type="PANTHER" id="PTHR34821:SF2">
    <property type="entry name" value="INNER MEMBRANE PROTEIN YDCZ"/>
    <property type="match status" value="1"/>
</dbReference>